<feature type="non-terminal residue" evidence="2">
    <location>
        <position position="1"/>
    </location>
</feature>
<name>A0A2I0J0V6_PUNGR</name>
<keyword evidence="1" id="KW-0472">Membrane</keyword>
<proteinExistence type="predicted"/>
<accession>A0A2I0J0V6</accession>
<protein>
    <recommendedName>
        <fullName evidence="4">ABC-2 type transporter domain-containing protein</fullName>
    </recommendedName>
</protein>
<evidence type="ECO:0008006" key="4">
    <source>
        <dbReference type="Google" id="ProtNLM"/>
    </source>
</evidence>
<dbReference type="EMBL" id="PGOL01002180">
    <property type="protein sequence ID" value="PKI49878.1"/>
    <property type="molecule type" value="Genomic_DNA"/>
</dbReference>
<keyword evidence="1" id="KW-1133">Transmembrane helix</keyword>
<evidence type="ECO:0000313" key="3">
    <source>
        <dbReference type="Proteomes" id="UP000233551"/>
    </source>
</evidence>
<dbReference type="Proteomes" id="UP000233551">
    <property type="component" value="Unassembled WGS sequence"/>
</dbReference>
<feature type="transmembrane region" description="Helical" evidence="1">
    <location>
        <begin position="57"/>
        <end position="83"/>
    </location>
</feature>
<organism evidence="2 3">
    <name type="scientific">Punica granatum</name>
    <name type="common">Pomegranate</name>
    <dbReference type="NCBI Taxonomy" id="22663"/>
    <lineage>
        <taxon>Eukaryota</taxon>
        <taxon>Viridiplantae</taxon>
        <taxon>Streptophyta</taxon>
        <taxon>Embryophyta</taxon>
        <taxon>Tracheophyta</taxon>
        <taxon>Spermatophyta</taxon>
        <taxon>Magnoliopsida</taxon>
        <taxon>eudicotyledons</taxon>
        <taxon>Gunneridae</taxon>
        <taxon>Pentapetalae</taxon>
        <taxon>rosids</taxon>
        <taxon>malvids</taxon>
        <taxon>Myrtales</taxon>
        <taxon>Lythraceae</taxon>
        <taxon>Punica</taxon>
    </lineage>
</organism>
<evidence type="ECO:0000256" key="1">
    <source>
        <dbReference type="SAM" id="Phobius"/>
    </source>
</evidence>
<evidence type="ECO:0000313" key="2">
    <source>
        <dbReference type="EMBL" id="PKI49878.1"/>
    </source>
</evidence>
<reference evidence="2 3" key="1">
    <citation type="submission" date="2017-11" db="EMBL/GenBank/DDBJ databases">
        <title>De-novo sequencing of pomegranate (Punica granatum L.) genome.</title>
        <authorList>
            <person name="Akparov Z."/>
            <person name="Amiraslanov A."/>
            <person name="Hajiyeva S."/>
            <person name="Abbasov M."/>
            <person name="Kaur K."/>
            <person name="Hamwieh A."/>
            <person name="Solovyev V."/>
            <person name="Salamov A."/>
            <person name="Braich B."/>
            <person name="Kosarev P."/>
            <person name="Mahmoud A."/>
            <person name="Hajiyev E."/>
            <person name="Babayeva S."/>
            <person name="Izzatullayeva V."/>
            <person name="Mammadov A."/>
            <person name="Mammadov A."/>
            <person name="Sharifova S."/>
            <person name="Ojaghi J."/>
            <person name="Eynullazada K."/>
            <person name="Bayramov B."/>
            <person name="Abdulazimova A."/>
            <person name="Shahmuradov I."/>
        </authorList>
    </citation>
    <scope>NUCLEOTIDE SEQUENCE [LARGE SCALE GENOMIC DNA]</scope>
    <source>
        <strain evidence="3">cv. AG2017</strain>
        <tissue evidence="2">Leaf</tissue>
    </source>
</reference>
<keyword evidence="3" id="KW-1185">Reference proteome</keyword>
<keyword evidence="1" id="KW-0812">Transmembrane</keyword>
<dbReference type="PANTHER" id="PTHR48040:SF13">
    <property type="entry name" value="ABC TRANSPORTER G FAMILY MEMBER 31"/>
    <property type="match status" value="1"/>
</dbReference>
<dbReference type="PANTHER" id="PTHR48040">
    <property type="entry name" value="PLEIOTROPIC DRUG RESISTANCE PROTEIN 1-LIKE ISOFORM X1"/>
    <property type="match status" value="1"/>
</dbReference>
<dbReference type="STRING" id="22663.A0A2I0J0V6"/>
<sequence>SIPVWWLWFYYICPIAWTLRGIITSQLGDVDTKLVGLGFEASVKEYLESYLGYGPGMIGVSVAVLVGFNLFFFAVFAVSVKVLNFQRR</sequence>
<comment type="caution">
    <text evidence="2">The sequence shown here is derived from an EMBL/GenBank/DDBJ whole genome shotgun (WGS) entry which is preliminary data.</text>
</comment>
<dbReference type="AlphaFoldDB" id="A0A2I0J0V6"/>
<gene>
    <name evidence="2" type="ORF">CRG98_029716</name>
</gene>